<dbReference type="Pfam" id="PF04055">
    <property type="entry name" value="Radical_SAM"/>
    <property type="match status" value="1"/>
</dbReference>
<comment type="catalytic activity">
    <reaction evidence="11 12">
        <text>GTP + AH2 + S-adenosyl-L-methionine = (8S)-3',8-cyclo-7,8-dihydroguanosine 5'-triphosphate + 5'-deoxyadenosine + L-methionine + A + H(+)</text>
        <dbReference type="Rhea" id="RHEA:49576"/>
        <dbReference type="ChEBI" id="CHEBI:13193"/>
        <dbReference type="ChEBI" id="CHEBI:15378"/>
        <dbReference type="ChEBI" id="CHEBI:17319"/>
        <dbReference type="ChEBI" id="CHEBI:17499"/>
        <dbReference type="ChEBI" id="CHEBI:37565"/>
        <dbReference type="ChEBI" id="CHEBI:57844"/>
        <dbReference type="ChEBI" id="CHEBI:59789"/>
        <dbReference type="ChEBI" id="CHEBI:131766"/>
        <dbReference type="EC" id="4.1.99.22"/>
    </reaction>
</comment>
<dbReference type="PANTHER" id="PTHR22960:SF0">
    <property type="entry name" value="MOLYBDENUM COFACTOR BIOSYNTHESIS PROTEIN 1"/>
    <property type="match status" value="1"/>
</dbReference>
<reference evidence="15" key="1">
    <citation type="submission" date="2018-12" db="EMBL/GenBank/DDBJ databases">
        <title>Tengunoibacter tsumagoiensis gen. nov., sp. nov., Dictyobacter kobayashii sp. nov., D. alpinus sp. nov., and D. joshuensis sp. nov. and description of Dictyobacteraceae fam. nov. within the order Ktedonobacterales isolated from Tengu-no-mugimeshi.</title>
        <authorList>
            <person name="Wang C.M."/>
            <person name="Zheng Y."/>
            <person name="Sakai Y."/>
            <person name="Toyoda A."/>
            <person name="Minakuchi Y."/>
            <person name="Abe K."/>
            <person name="Yokota A."/>
            <person name="Yabe S."/>
        </authorList>
    </citation>
    <scope>NUCLEOTIDE SEQUENCE [LARGE SCALE GENOMIC DNA]</scope>
    <source>
        <strain evidence="15">S-27</strain>
    </source>
</reference>
<evidence type="ECO:0000256" key="2">
    <source>
        <dbReference type="ARBA" id="ARBA00022485"/>
    </source>
</evidence>
<evidence type="ECO:0000256" key="11">
    <source>
        <dbReference type="ARBA" id="ARBA00048697"/>
    </source>
</evidence>
<evidence type="ECO:0000256" key="8">
    <source>
        <dbReference type="ARBA" id="ARBA00023134"/>
    </source>
</evidence>
<dbReference type="OrthoDB" id="9763993at2"/>
<dbReference type="EC" id="4.1.99.22" evidence="1 12"/>
<feature type="binding site" evidence="12">
    <location>
        <position position="23"/>
    </location>
    <ligand>
        <name>[4Fe-4S] cluster</name>
        <dbReference type="ChEBI" id="CHEBI:49883"/>
        <label>1</label>
        <note>4Fe-4S-S-AdoMet</note>
    </ligand>
</feature>
<dbReference type="RefSeq" id="WP_126594254.1">
    <property type="nucleotide sequence ID" value="NZ_BIFQ01000001.1"/>
</dbReference>
<dbReference type="InterPro" id="IPR050105">
    <property type="entry name" value="MoCo_biosynth_MoaA/MoaC"/>
</dbReference>
<dbReference type="InterPro" id="IPR040064">
    <property type="entry name" value="MoaA-like"/>
</dbReference>
<feature type="binding site" evidence="12">
    <location>
        <position position="29"/>
    </location>
    <ligand>
        <name>S-adenosyl-L-methionine</name>
        <dbReference type="ChEBI" id="CHEBI:59789"/>
    </ligand>
</feature>
<feature type="binding site" evidence="12">
    <location>
        <position position="66"/>
    </location>
    <ligand>
        <name>GTP</name>
        <dbReference type="ChEBI" id="CHEBI:37565"/>
    </ligand>
</feature>
<feature type="binding site" evidence="12">
    <location>
        <position position="275"/>
    </location>
    <ligand>
        <name>[4Fe-4S] cluster</name>
        <dbReference type="ChEBI" id="CHEBI:49883"/>
        <label>2</label>
        <note>4Fe-4S-substrate</note>
    </ligand>
</feature>
<dbReference type="SFLD" id="SFLDG01067">
    <property type="entry name" value="SPASM/twitch_domain_containing"/>
    <property type="match status" value="1"/>
</dbReference>
<dbReference type="InterPro" id="IPR000385">
    <property type="entry name" value="MoaA_NifB_PqqE_Fe-S-bd_CS"/>
</dbReference>
<dbReference type="Proteomes" id="UP000287224">
    <property type="component" value="Unassembled WGS sequence"/>
</dbReference>
<evidence type="ECO:0000313" key="14">
    <source>
        <dbReference type="EMBL" id="GCE02920.1"/>
    </source>
</evidence>
<feature type="binding site" evidence="12">
    <location>
        <position position="16"/>
    </location>
    <ligand>
        <name>GTP</name>
        <dbReference type="ChEBI" id="CHEBI:37565"/>
    </ligand>
</feature>
<dbReference type="SMART" id="SM00729">
    <property type="entry name" value="Elp3"/>
    <property type="match status" value="1"/>
</dbReference>
<comment type="subunit">
    <text evidence="12">Monomer and homodimer.</text>
</comment>
<dbReference type="InterPro" id="IPR013483">
    <property type="entry name" value="MoaA"/>
</dbReference>
<comment type="cofactor">
    <cofactor evidence="12">
        <name>[4Fe-4S] cluster</name>
        <dbReference type="ChEBI" id="CHEBI:49883"/>
    </cofactor>
    <text evidence="12">Binds 2 [4Fe-4S] clusters. Binds 1 [4Fe-4S] cluster coordinated with 3 cysteines and an exchangeable S-adenosyl-L-methionine and 1 [4Fe-4S] cluster coordinated with 3 cysteines and the GTP-derived substrate.</text>
</comment>
<keyword evidence="9 12" id="KW-0501">Molybdenum cofactor biosynthesis</keyword>
<evidence type="ECO:0000256" key="6">
    <source>
        <dbReference type="ARBA" id="ARBA00023004"/>
    </source>
</evidence>
<feature type="binding site" evidence="12">
    <location>
        <position position="70"/>
    </location>
    <ligand>
        <name>S-adenosyl-L-methionine</name>
        <dbReference type="ChEBI" id="CHEBI:59789"/>
    </ligand>
</feature>
<feature type="binding site" evidence="12">
    <location>
        <position position="27"/>
    </location>
    <ligand>
        <name>[4Fe-4S] cluster</name>
        <dbReference type="ChEBI" id="CHEBI:49883"/>
        <label>1</label>
        <note>4Fe-4S-S-AdoMet</note>
    </ligand>
</feature>
<dbReference type="UniPathway" id="UPA00344"/>
<dbReference type="GO" id="GO:0051539">
    <property type="term" value="F:4 iron, 4 sulfur cluster binding"/>
    <property type="evidence" value="ECO:0007669"/>
    <property type="project" value="UniProtKB-UniRule"/>
</dbReference>
<feature type="binding site" evidence="12">
    <location>
        <position position="121"/>
    </location>
    <ligand>
        <name>S-adenosyl-L-methionine</name>
        <dbReference type="ChEBI" id="CHEBI:59789"/>
    </ligand>
</feature>
<evidence type="ECO:0000256" key="1">
    <source>
        <dbReference type="ARBA" id="ARBA00012167"/>
    </source>
</evidence>
<feature type="binding site" evidence="12">
    <location>
        <position position="159"/>
    </location>
    <ligand>
        <name>GTP</name>
        <dbReference type="ChEBI" id="CHEBI:37565"/>
    </ligand>
</feature>
<feature type="binding site" evidence="12">
    <location>
        <position position="97"/>
    </location>
    <ligand>
        <name>GTP</name>
        <dbReference type="ChEBI" id="CHEBI:37565"/>
    </ligand>
</feature>
<comment type="function">
    <text evidence="12">Catalyzes the cyclization of GTP to (8S)-3',8-cyclo-7,8-dihydroguanosine 5'-triphosphate.</text>
</comment>
<dbReference type="CDD" id="cd21117">
    <property type="entry name" value="Twitch_MoaA"/>
    <property type="match status" value="1"/>
</dbReference>
<keyword evidence="4 12" id="KW-0479">Metal-binding</keyword>
<dbReference type="GO" id="GO:0005525">
    <property type="term" value="F:GTP binding"/>
    <property type="evidence" value="ECO:0007669"/>
    <property type="project" value="UniProtKB-UniRule"/>
</dbReference>
<feature type="binding site" evidence="12">
    <location>
        <position position="258"/>
    </location>
    <ligand>
        <name>[4Fe-4S] cluster</name>
        <dbReference type="ChEBI" id="CHEBI:49883"/>
        <label>2</label>
        <note>4Fe-4S-substrate</note>
    </ligand>
</feature>
<keyword evidence="7 12" id="KW-0411">Iron-sulfur</keyword>
<keyword evidence="6 12" id="KW-0408">Iron</keyword>
<dbReference type="SFLD" id="SFLDS00029">
    <property type="entry name" value="Radical_SAM"/>
    <property type="match status" value="1"/>
</dbReference>
<evidence type="ECO:0000256" key="9">
    <source>
        <dbReference type="ARBA" id="ARBA00023150"/>
    </source>
</evidence>
<feature type="binding site" evidence="12">
    <location>
        <position position="261"/>
    </location>
    <ligand>
        <name>[4Fe-4S] cluster</name>
        <dbReference type="ChEBI" id="CHEBI:49883"/>
        <label>2</label>
        <note>4Fe-4S-substrate</note>
    </ligand>
</feature>
<dbReference type="InterPro" id="IPR013785">
    <property type="entry name" value="Aldolase_TIM"/>
</dbReference>
<dbReference type="SUPFAM" id="SSF102114">
    <property type="entry name" value="Radical SAM enzymes"/>
    <property type="match status" value="1"/>
</dbReference>
<keyword evidence="2 12" id="KW-0004">4Fe-4S</keyword>
<dbReference type="SFLD" id="SFLDG01383">
    <property type="entry name" value="cyclic_pyranopterin_phosphate"/>
    <property type="match status" value="1"/>
</dbReference>
<evidence type="ECO:0000259" key="13">
    <source>
        <dbReference type="PROSITE" id="PS51918"/>
    </source>
</evidence>
<dbReference type="GO" id="GO:1904047">
    <property type="term" value="F:S-adenosyl-L-methionine binding"/>
    <property type="evidence" value="ECO:0007669"/>
    <property type="project" value="UniProtKB-UniRule"/>
</dbReference>
<dbReference type="AlphaFoldDB" id="A0A401Z7S7"/>
<dbReference type="GO" id="GO:0061798">
    <property type="term" value="F:GTP 3',8'-cyclase activity"/>
    <property type="evidence" value="ECO:0007669"/>
    <property type="project" value="UniProtKB-UniRule"/>
</dbReference>
<evidence type="ECO:0000256" key="12">
    <source>
        <dbReference type="HAMAP-Rule" id="MF_01225"/>
    </source>
</evidence>
<dbReference type="CDD" id="cd01335">
    <property type="entry name" value="Radical_SAM"/>
    <property type="match status" value="1"/>
</dbReference>
<keyword evidence="5 12" id="KW-0547">Nucleotide-binding</keyword>
<comment type="pathway">
    <text evidence="12">Cofactor biosynthesis; molybdopterin biosynthesis.</text>
</comment>
<gene>
    <name evidence="12 14" type="primary">moaA</name>
    <name evidence="14" type="ORF">KDAU_02490</name>
</gene>
<comment type="similarity">
    <text evidence="12">Belongs to the radical SAM superfamily. MoaA family.</text>
</comment>
<feature type="domain" description="Radical SAM core" evidence="13">
    <location>
        <begin position="7"/>
        <end position="222"/>
    </location>
</feature>
<keyword evidence="3 12" id="KW-0949">S-adenosyl-L-methionine</keyword>
<dbReference type="InterPro" id="IPR010505">
    <property type="entry name" value="MoaA_twitch"/>
</dbReference>
<keyword evidence="10 12" id="KW-0456">Lyase</keyword>
<dbReference type="HAMAP" id="MF_01225_B">
    <property type="entry name" value="MoaA_B"/>
    <property type="match status" value="1"/>
</dbReference>
<organism evidence="14 15">
    <name type="scientific">Dictyobacter aurantiacus</name>
    <dbReference type="NCBI Taxonomy" id="1936993"/>
    <lineage>
        <taxon>Bacteria</taxon>
        <taxon>Bacillati</taxon>
        <taxon>Chloroflexota</taxon>
        <taxon>Ktedonobacteria</taxon>
        <taxon>Ktedonobacterales</taxon>
        <taxon>Dictyobacteraceae</taxon>
        <taxon>Dictyobacter</taxon>
    </lineage>
</organism>
<evidence type="ECO:0000256" key="3">
    <source>
        <dbReference type="ARBA" id="ARBA00022691"/>
    </source>
</evidence>
<feature type="binding site" evidence="12">
    <location>
        <position position="193"/>
    </location>
    <ligand>
        <name>S-adenosyl-L-methionine</name>
        <dbReference type="ChEBI" id="CHEBI:59789"/>
    </ligand>
</feature>
<dbReference type="InterPro" id="IPR058240">
    <property type="entry name" value="rSAM_sf"/>
</dbReference>
<evidence type="ECO:0000256" key="10">
    <source>
        <dbReference type="ARBA" id="ARBA00023239"/>
    </source>
</evidence>
<dbReference type="SFLD" id="SFLDG01386">
    <property type="entry name" value="main_SPASM_domain-containing"/>
    <property type="match status" value="1"/>
</dbReference>
<dbReference type="NCBIfam" id="NF001199">
    <property type="entry name" value="PRK00164.2-1"/>
    <property type="match status" value="1"/>
</dbReference>
<evidence type="ECO:0000313" key="15">
    <source>
        <dbReference type="Proteomes" id="UP000287224"/>
    </source>
</evidence>
<dbReference type="Gene3D" id="3.20.20.70">
    <property type="entry name" value="Aldolase class I"/>
    <property type="match status" value="1"/>
</dbReference>
<evidence type="ECO:0000256" key="7">
    <source>
        <dbReference type="ARBA" id="ARBA00023014"/>
    </source>
</evidence>
<dbReference type="GO" id="GO:0006777">
    <property type="term" value="P:Mo-molybdopterin cofactor biosynthetic process"/>
    <property type="evidence" value="ECO:0007669"/>
    <property type="project" value="UniProtKB-UniRule"/>
</dbReference>
<dbReference type="NCBIfam" id="TIGR02666">
    <property type="entry name" value="moaA"/>
    <property type="match status" value="1"/>
</dbReference>
<dbReference type="EMBL" id="BIFQ01000001">
    <property type="protein sequence ID" value="GCE02920.1"/>
    <property type="molecule type" value="Genomic_DNA"/>
</dbReference>
<dbReference type="GO" id="GO:0061799">
    <property type="term" value="F:cyclic pyranopterin monophosphate synthase activity"/>
    <property type="evidence" value="ECO:0007669"/>
    <property type="project" value="TreeGrafter"/>
</dbReference>
<dbReference type="PROSITE" id="PS01305">
    <property type="entry name" value="MOAA_NIFB_PQQE"/>
    <property type="match status" value="1"/>
</dbReference>
<sequence>MKLLVDSYGRRIKSMRISITDKCNFRCTYCMPAEGLPWLKKDEILSYEEIIRIARVSVQMGIEQIRLTGGEPLVRRDVPELVRQLGQLEGLRSLSLTTNGILLKQQAKALAEAGLTRINVSLDSLLREKFARLTRRDQLDKVLEGLAELEHYPSIRPIKINAVAMRGYTEEEVLAFARLARDKAYVVRWIEFMPLDADQIWRKEDILTGAEIKQIIESEYGPLQRITSGDPSETARRYTFSDGIGEVGFINPVSEPFCSTCDRIRLTADGQLRTCLFGTEETDLRTIVRTHTDDEPLVEAIRQAVLNKELKHYIGDKRFRRTNRTMSRIGG</sequence>
<name>A0A401Z7S7_9CHLR</name>
<feature type="binding site" evidence="12">
    <location>
        <begin position="263"/>
        <end position="265"/>
    </location>
    <ligand>
        <name>GTP</name>
        <dbReference type="ChEBI" id="CHEBI:37565"/>
    </ligand>
</feature>
<dbReference type="Pfam" id="PF06463">
    <property type="entry name" value="Mob_synth_C"/>
    <property type="match status" value="1"/>
</dbReference>
<protein>
    <recommendedName>
        <fullName evidence="1 12">GTP 3',8-cyclase</fullName>
        <ecNumber evidence="1 12">4.1.99.22</ecNumber>
    </recommendedName>
    <alternativeName>
        <fullName evidence="12">Molybdenum cofactor biosynthesis protein A</fullName>
    </alternativeName>
</protein>
<proteinExistence type="inferred from homology"/>
<accession>A0A401Z7S7</accession>
<feature type="binding site" evidence="12">
    <location>
        <position position="30"/>
    </location>
    <ligand>
        <name>[4Fe-4S] cluster</name>
        <dbReference type="ChEBI" id="CHEBI:49883"/>
        <label>1</label>
        <note>4Fe-4S-S-AdoMet</note>
    </ligand>
</feature>
<keyword evidence="15" id="KW-1185">Reference proteome</keyword>
<dbReference type="PANTHER" id="PTHR22960">
    <property type="entry name" value="MOLYBDOPTERIN COFACTOR SYNTHESIS PROTEIN A"/>
    <property type="match status" value="1"/>
</dbReference>
<evidence type="ECO:0000256" key="4">
    <source>
        <dbReference type="ARBA" id="ARBA00022723"/>
    </source>
</evidence>
<dbReference type="InterPro" id="IPR007197">
    <property type="entry name" value="rSAM"/>
</dbReference>
<evidence type="ECO:0000256" key="5">
    <source>
        <dbReference type="ARBA" id="ARBA00022741"/>
    </source>
</evidence>
<dbReference type="PROSITE" id="PS51918">
    <property type="entry name" value="RADICAL_SAM"/>
    <property type="match status" value="1"/>
</dbReference>
<dbReference type="InterPro" id="IPR006638">
    <property type="entry name" value="Elp3/MiaA/NifB-like_rSAM"/>
</dbReference>
<keyword evidence="8 12" id="KW-0342">GTP-binding</keyword>
<dbReference type="GO" id="GO:0046872">
    <property type="term" value="F:metal ion binding"/>
    <property type="evidence" value="ECO:0007669"/>
    <property type="project" value="UniProtKB-KW"/>
</dbReference>
<comment type="caution">
    <text evidence="14">The sequence shown here is derived from an EMBL/GenBank/DDBJ whole genome shotgun (WGS) entry which is preliminary data.</text>
</comment>